<dbReference type="Proteomes" id="UP001165083">
    <property type="component" value="Unassembled WGS sequence"/>
</dbReference>
<comment type="caution">
    <text evidence="1">The sequence shown here is derived from an EMBL/GenBank/DDBJ whole genome shotgun (WGS) entry which is preliminary data.</text>
</comment>
<keyword evidence="2" id="KW-1185">Reference proteome</keyword>
<gene>
    <name evidence="1" type="ORF">Plil01_000024100</name>
</gene>
<sequence length="121" mass="13341">MRSSVDVSPPYARRELTRVLQAAALAALVLVAVVTQIPSSLSLRSSNAIRSPEASTTNKFEHMFATKTKYWNQRKDETDGDESAIARALVSPPVNADIFNGPPFHELELIQTQIVARHGIR</sequence>
<organism evidence="1 2">
    <name type="scientific">Phytophthora lilii</name>
    <dbReference type="NCBI Taxonomy" id="2077276"/>
    <lineage>
        <taxon>Eukaryota</taxon>
        <taxon>Sar</taxon>
        <taxon>Stramenopiles</taxon>
        <taxon>Oomycota</taxon>
        <taxon>Peronosporomycetes</taxon>
        <taxon>Peronosporales</taxon>
        <taxon>Peronosporaceae</taxon>
        <taxon>Phytophthora</taxon>
    </lineage>
</organism>
<proteinExistence type="predicted"/>
<evidence type="ECO:0000313" key="1">
    <source>
        <dbReference type="EMBL" id="GMF09330.1"/>
    </source>
</evidence>
<protein>
    <submittedName>
        <fullName evidence="1">Unnamed protein product</fullName>
    </submittedName>
</protein>
<reference evidence="1" key="1">
    <citation type="submission" date="2023-04" db="EMBL/GenBank/DDBJ databases">
        <title>Phytophthora lilii NBRC 32176.</title>
        <authorList>
            <person name="Ichikawa N."/>
            <person name="Sato H."/>
            <person name="Tonouchi N."/>
        </authorList>
    </citation>
    <scope>NUCLEOTIDE SEQUENCE</scope>
    <source>
        <strain evidence="1">NBRC 32176</strain>
    </source>
</reference>
<dbReference type="AlphaFoldDB" id="A0A9W6T9Z4"/>
<dbReference type="OrthoDB" id="6509975at2759"/>
<accession>A0A9W6T9Z4</accession>
<dbReference type="EMBL" id="BSXW01000009">
    <property type="protein sequence ID" value="GMF09330.1"/>
    <property type="molecule type" value="Genomic_DNA"/>
</dbReference>
<evidence type="ECO:0000313" key="2">
    <source>
        <dbReference type="Proteomes" id="UP001165083"/>
    </source>
</evidence>
<name>A0A9W6T9Z4_9STRA</name>